<dbReference type="PANTHER" id="PTHR33823:SF2">
    <property type="entry name" value="RNA POLYMERASE-BINDING TRANSCRIPTION FACTOR DKSA"/>
    <property type="match status" value="1"/>
</dbReference>
<comment type="caution">
    <text evidence="8">The sequence shown here is derived from an EMBL/GenBank/DDBJ whole genome shotgun (WGS) entry which is preliminary data.</text>
</comment>
<evidence type="ECO:0000259" key="7">
    <source>
        <dbReference type="Pfam" id="PF21157"/>
    </source>
</evidence>
<dbReference type="Proteomes" id="UP000316238">
    <property type="component" value="Unassembled WGS sequence"/>
</dbReference>
<dbReference type="InterPro" id="IPR012784">
    <property type="entry name" value="DksA_RNA_pol-bd"/>
</dbReference>
<evidence type="ECO:0000256" key="1">
    <source>
        <dbReference type="ARBA" id="ARBA00022490"/>
    </source>
</evidence>
<dbReference type="InterPro" id="IPR000962">
    <property type="entry name" value="Znf_DskA_TraR"/>
</dbReference>
<evidence type="ECO:0000256" key="2">
    <source>
        <dbReference type="ARBA" id="ARBA00022723"/>
    </source>
</evidence>
<evidence type="ECO:0000313" key="9">
    <source>
        <dbReference type="Proteomes" id="UP000316238"/>
    </source>
</evidence>
<reference evidence="8" key="1">
    <citation type="submission" date="2017-07" db="EMBL/GenBank/DDBJ databases">
        <title>The cable genome - Insights into the physiology and evolution of filamentous bacteria capable of sulfide oxidation via long distance electron transfer.</title>
        <authorList>
            <person name="Thorup C."/>
            <person name="Bjerg J.T."/>
            <person name="Schreiber L."/>
            <person name="Nielsen L.P."/>
            <person name="Kjeldsen K.U."/>
            <person name="Boesen T."/>
            <person name="Boggild A."/>
            <person name="Meysman F."/>
            <person name="Geelhoed J."/>
            <person name="Schramm A."/>
        </authorList>
    </citation>
    <scope>NUCLEOTIDE SEQUENCE [LARGE SCALE GENOMIC DNA]</scope>
    <source>
        <strain evidence="8">GS</strain>
    </source>
</reference>
<keyword evidence="2" id="KW-0479">Metal-binding</keyword>
<dbReference type="Pfam" id="PF21157">
    <property type="entry name" value="DksA_N"/>
    <property type="match status" value="1"/>
</dbReference>
<feature type="domain" description="Zinc finger DksA/TraR C4-type" evidence="6">
    <location>
        <begin position="78"/>
        <end position="113"/>
    </location>
</feature>
<protein>
    <submittedName>
        <fullName evidence="8">Transcriptional regulator, TraR/DksA family</fullName>
    </submittedName>
</protein>
<proteinExistence type="predicted"/>
<dbReference type="SUPFAM" id="SSF109635">
    <property type="entry name" value="DnaK suppressor protein DksA, alpha-hairpin domain"/>
    <property type="match status" value="1"/>
</dbReference>
<dbReference type="PROSITE" id="PS51128">
    <property type="entry name" value="ZF_DKSA_2"/>
    <property type="match status" value="1"/>
</dbReference>
<dbReference type="Pfam" id="PF01258">
    <property type="entry name" value="zf-dskA_traR"/>
    <property type="match status" value="1"/>
</dbReference>
<dbReference type="SUPFAM" id="SSF57716">
    <property type="entry name" value="Glucocorticoid receptor-like (DNA-binding domain)"/>
    <property type="match status" value="1"/>
</dbReference>
<dbReference type="AlphaFoldDB" id="A0A521G3S7"/>
<feature type="domain" description="DnaK suppressor protein DksA N-terminal" evidence="7">
    <location>
        <begin position="5"/>
        <end position="75"/>
    </location>
</feature>
<dbReference type="PANTHER" id="PTHR33823">
    <property type="entry name" value="RNA POLYMERASE-BINDING TRANSCRIPTION FACTOR DKSA-RELATED"/>
    <property type="match status" value="1"/>
</dbReference>
<evidence type="ECO:0000256" key="5">
    <source>
        <dbReference type="PROSITE-ProRule" id="PRU00510"/>
    </source>
</evidence>
<dbReference type="Gene3D" id="1.20.120.910">
    <property type="entry name" value="DksA, coiled-coil domain"/>
    <property type="match status" value="1"/>
</dbReference>
<keyword evidence="9" id="KW-1185">Reference proteome</keyword>
<keyword evidence="3" id="KW-0863">Zinc-finger</keyword>
<evidence type="ECO:0000256" key="4">
    <source>
        <dbReference type="ARBA" id="ARBA00022833"/>
    </source>
</evidence>
<dbReference type="PROSITE" id="PS01102">
    <property type="entry name" value="ZF_DKSA_1"/>
    <property type="match status" value="1"/>
</dbReference>
<evidence type="ECO:0000256" key="3">
    <source>
        <dbReference type="ARBA" id="ARBA00022771"/>
    </source>
</evidence>
<feature type="zinc finger region" description="dksA C4-type" evidence="5">
    <location>
        <begin position="83"/>
        <end position="107"/>
    </location>
</feature>
<organism evidence="8 9">
    <name type="scientific">Candidatus Electronema aureum</name>
    <dbReference type="NCBI Taxonomy" id="2005002"/>
    <lineage>
        <taxon>Bacteria</taxon>
        <taxon>Pseudomonadati</taxon>
        <taxon>Thermodesulfobacteriota</taxon>
        <taxon>Desulfobulbia</taxon>
        <taxon>Desulfobulbales</taxon>
        <taxon>Desulfobulbaceae</taxon>
        <taxon>Candidatus Electronema</taxon>
    </lineage>
</organism>
<keyword evidence="4" id="KW-0862">Zinc</keyword>
<dbReference type="InterPro" id="IPR037187">
    <property type="entry name" value="DnaK_N"/>
</dbReference>
<dbReference type="GO" id="GO:0008270">
    <property type="term" value="F:zinc ion binding"/>
    <property type="evidence" value="ECO:0007669"/>
    <property type="project" value="UniProtKB-KW"/>
</dbReference>
<name>A0A521G3S7_9BACT</name>
<dbReference type="InterPro" id="IPR048489">
    <property type="entry name" value="DksA_N"/>
</dbReference>
<keyword evidence="1" id="KW-0963">Cytoplasm</keyword>
<accession>A0A521G3S7</accession>
<evidence type="ECO:0000259" key="6">
    <source>
        <dbReference type="Pfam" id="PF01258"/>
    </source>
</evidence>
<dbReference type="InterPro" id="IPR020458">
    <property type="entry name" value="Znf_DskA_TraR_CS"/>
</dbReference>
<evidence type="ECO:0000313" key="8">
    <source>
        <dbReference type="EMBL" id="TAA75674.1"/>
    </source>
</evidence>
<sequence>MNSEQLQKFRVLLEDMKSEIVSDVEQTISEMTDHQFNTPDITDRATLESDRSFELRLRGREQQLLDKINQAITRIDSGTYGICEECEEEIGIKRLEARPVATHCIDCKIKQEQRERNIGR</sequence>
<dbReference type="NCBIfam" id="TIGR02420">
    <property type="entry name" value="dksA"/>
    <property type="match status" value="1"/>
</dbReference>
<gene>
    <name evidence="8" type="ORF">CDV28_10415</name>
</gene>
<dbReference type="EMBL" id="NQJD01000004">
    <property type="protein sequence ID" value="TAA75674.1"/>
    <property type="molecule type" value="Genomic_DNA"/>
</dbReference>